<name>A0ABW5I843_9PSEU</name>
<keyword evidence="2" id="KW-1185">Reference proteome</keyword>
<evidence type="ECO:0000313" key="1">
    <source>
        <dbReference type="EMBL" id="MFD2485364.1"/>
    </source>
</evidence>
<protein>
    <submittedName>
        <fullName evidence="1">YbaB/EbfC family nucleoid-associated protein</fullName>
    </submittedName>
</protein>
<organism evidence="1 2">
    <name type="scientific">Amycolatopsis albidoflavus</name>
    <dbReference type="NCBI Taxonomy" id="102226"/>
    <lineage>
        <taxon>Bacteria</taxon>
        <taxon>Bacillati</taxon>
        <taxon>Actinomycetota</taxon>
        <taxon>Actinomycetes</taxon>
        <taxon>Pseudonocardiales</taxon>
        <taxon>Pseudonocardiaceae</taxon>
        <taxon>Amycolatopsis</taxon>
    </lineage>
</organism>
<comment type="caution">
    <text evidence="1">The sequence shown here is derived from an EMBL/GenBank/DDBJ whole genome shotgun (WGS) entry which is preliminary data.</text>
</comment>
<accession>A0ABW5I843</accession>
<dbReference type="Gene3D" id="3.30.1310.10">
    <property type="entry name" value="Nucleoid-associated protein YbaB-like domain"/>
    <property type="match status" value="1"/>
</dbReference>
<proteinExistence type="predicted"/>
<dbReference type="EMBL" id="JBHUKQ010000016">
    <property type="protein sequence ID" value="MFD2485364.1"/>
    <property type="molecule type" value="Genomic_DNA"/>
</dbReference>
<dbReference type="InterPro" id="IPR036894">
    <property type="entry name" value="YbaB-like_sf"/>
</dbReference>
<sequence>MDPRTELESLFASLREQQAAMVEARRSALAISATATGPKRALTVTVDARGEVTELAFPTEAYRTMAPRELAALIQDTIGKARADVAKQMSEVMAPFVPEGLSFDDLMKGKTDWEAMSPGLPDDLGDLFGRP</sequence>
<reference evidence="2" key="1">
    <citation type="journal article" date="2019" name="Int. J. Syst. Evol. Microbiol.">
        <title>The Global Catalogue of Microorganisms (GCM) 10K type strain sequencing project: providing services to taxonomists for standard genome sequencing and annotation.</title>
        <authorList>
            <consortium name="The Broad Institute Genomics Platform"/>
            <consortium name="The Broad Institute Genome Sequencing Center for Infectious Disease"/>
            <person name="Wu L."/>
            <person name="Ma J."/>
        </authorList>
    </citation>
    <scope>NUCLEOTIDE SEQUENCE [LARGE SCALE GENOMIC DNA]</scope>
    <source>
        <strain evidence="2">CGMCC 4.7638</strain>
    </source>
</reference>
<dbReference type="InterPro" id="IPR004401">
    <property type="entry name" value="YbaB/EbfC"/>
</dbReference>
<dbReference type="SUPFAM" id="SSF82607">
    <property type="entry name" value="YbaB-like"/>
    <property type="match status" value="1"/>
</dbReference>
<dbReference type="Pfam" id="PF02575">
    <property type="entry name" value="YbaB_DNA_bd"/>
    <property type="match status" value="1"/>
</dbReference>
<dbReference type="RefSeq" id="WP_344278760.1">
    <property type="nucleotide sequence ID" value="NZ_BAAAHV010000015.1"/>
</dbReference>
<evidence type="ECO:0000313" key="2">
    <source>
        <dbReference type="Proteomes" id="UP001597542"/>
    </source>
</evidence>
<gene>
    <name evidence="1" type="ORF">ACFSUT_34190</name>
</gene>
<dbReference type="Proteomes" id="UP001597542">
    <property type="component" value="Unassembled WGS sequence"/>
</dbReference>